<comment type="caution">
    <text evidence="1">The sequence shown here is derived from an EMBL/GenBank/DDBJ whole genome shotgun (WGS) entry which is preliminary data.</text>
</comment>
<gene>
    <name evidence="1" type="ORF">J2S44_004865</name>
</gene>
<accession>A0AAE3ZVC7</accession>
<reference evidence="1 2" key="1">
    <citation type="submission" date="2023-07" db="EMBL/GenBank/DDBJ databases">
        <title>Sequencing the genomes of 1000 actinobacteria strains.</title>
        <authorList>
            <person name="Klenk H.-P."/>
        </authorList>
    </citation>
    <scope>NUCLEOTIDE SEQUENCE [LARGE SCALE GENOMIC DNA]</scope>
    <source>
        <strain evidence="1 2">DSM 44711</strain>
    </source>
</reference>
<dbReference type="Proteomes" id="UP001183629">
    <property type="component" value="Unassembled WGS sequence"/>
</dbReference>
<dbReference type="RefSeq" id="WP_310418281.1">
    <property type="nucleotide sequence ID" value="NZ_JAVDYC010000001.1"/>
</dbReference>
<evidence type="ECO:0000313" key="2">
    <source>
        <dbReference type="Proteomes" id="UP001183629"/>
    </source>
</evidence>
<keyword evidence="2" id="KW-1185">Reference proteome</keyword>
<protein>
    <submittedName>
        <fullName evidence="1">Uncharacterized protein</fullName>
    </submittedName>
</protein>
<dbReference type="AlphaFoldDB" id="A0AAE3ZVC7"/>
<dbReference type="GO" id="GO:0005509">
    <property type="term" value="F:calcium ion binding"/>
    <property type="evidence" value="ECO:0007669"/>
    <property type="project" value="InterPro"/>
</dbReference>
<name>A0AAE3ZVC7_9ACTN</name>
<dbReference type="InterPro" id="IPR028974">
    <property type="entry name" value="TSP_type-3_rpt"/>
</dbReference>
<proteinExistence type="predicted"/>
<evidence type="ECO:0000313" key="1">
    <source>
        <dbReference type="EMBL" id="MDR7324615.1"/>
    </source>
</evidence>
<organism evidence="1 2">
    <name type="scientific">Catenuloplanes niger</name>
    <dbReference type="NCBI Taxonomy" id="587534"/>
    <lineage>
        <taxon>Bacteria</taxon>
        <taxon>Bacillati</taxon>
        <taxon>Actinomycetota</taxon>
        <taxon>Actinomycetes</taxon>
        <taxon>Micromonosporales</taxon>
        <taxon>Micromonosporaceae</taxon>
        <taxon>Catenuloplanes</taxon>
    </lineage>
</organism>
<sequence>MSGDFTDTSGTDLDITTEADAYETAPLHDTFLQPAEGAYEMVEIDQYGVTTTHVDTDSDGVADYSNIDADGDGSSEMIYMDSDGDGRQETVGIDTNGNGWLDRAESDVDGDGVPDGVVTDTDEDGLVDVLEIDEDGDGVPDYTFTDTDYDGTLESFTAAVPVDPADGTAVAGPYAAA</sequence>
<dbReference type="EMBL" id="JAVDYC010000001">
    <property type="protein sequence ID" value="MDR7324615.1"/>
    <property type="molecule type" value="Genomic_DNA"/>
</dbReference>
<dbReference type="SUPFAM" id="SSF103647">
    <property type="entry name" value="TSP type-3 repeat"/>
    <property type="match status" value="1"/>
</dbReference>